<protein>
    <submittedName>
        <fullName evidence="2">Uncharacterized protein</fullName>
    </submittedName>
</protein>
<dbReference type="EMBL" id="CP024307">
    <property type="protein sequence ID" value="AUX75226.1"/>
    <property type="molecule type" value="Genomic_DNA"/>
</dbReference>
<dbReference type="AlphaFoldDB" id="A0A2L0H164"/>
<sequence>MLRFAARLCSRLMTIEIAVIARIAMVAALIPRTIIAHSRGRIFMMSPVPVTVQLARFAPI</sequence>
<feature type="transmembrane region" description="Helical" evidence="1">
    <location>
        <begin position="12"/>
        <end position="35"/>
    </location>
</feature>
<reference evidence="2 3" key="1">
    <citation type="submission" date="2017-10" db="EMBL/GenBank/DDBJ databases">
        <title>Analysis of the genome sequences of Rhizobium populations associated to common bean (phaseolus vulgaris).</title>
        <authorList>
            <person name="Bustos P."/>
            <person name="Santamaria R.I."/>
            <person name="Miranda-Sanchez F."/>
            <person name="Perez-Carrascal O."/>
            <person name="Juarez S."/>
            <person name="Lozano L."/>
            <person name="Martinez-Flores I."/>
            <person name="Vinuesa P."/>
            <person name="Martinez-Romero E."/>
            <person name="Cevallos M.A."/>
            <person name="Romero D."/>
            <person name="Davila G."/>
            <person name="Gonzalez V."/>
        </authorList>
    </citation>
    <scope>NUCLEOTIDE SEQUENCE [LARGE SCALE GENOMIC DNA]</scope>
    <source>
        <strain evidence="2 3">NXT3</strain>
    </source>
</reference>
<keyword evidence="1" id="KW-0812">Transmembrane</keyword>
<keyword evidence="1" id="KW-0472">Membrane</keyword>
<gene>
    <name evidence="2" type="ORF">NXT3_CH00623</name>
</gene>
<keyword evidence="1" id="KW-1133">Transmembrane helix</keyword>
<evidence type="ECO:0000256" key="1">
    <source>
        <dbReference type="SAM" id="Phobius"/>
    </source>
</evidence>
<dbReference type="Proteomes" id="UP000239340">
    <property type="component" value="Chromosome"/>
</dbReference>
<evidence type="ECO:0000313" key="2">
    <source>
        <dbReference type="EMBL" id="AUX75226.1"/>
    </source>
</evidence>
<organism evidence="2 3">
    <name type="scientific">Rhizobium fredii</name>
    <name type="common">Sinorhizobium fredii</name>
    <dbReference type="NCBI Taxonomy" id="380"/>
    <lineage>
        <taxon>Bacteria</taxon>
        <taxon>Pseudomonadati</taxon>
        <taxon>Pseudomonadota</taxon>
        <taxon>Alphaproteobacteria</taxon>
        <taxon>Hyphomicrobiales</taxon>
        <taxon>Rhizobiaceae</taxon>
        <taxon>Sinorhizobium/Ensifer group</taxon>
        <taxon>Sinorhizobium</taxon>
    </lineage>
</organism>
<name>A0A2L0H164_RHIFR</name>
<proteinExistence type="predicted"/>
<accession>A0A2L0H164</accession>
<evidence type="ECO:0000313" key="3">
    <source>
        <dbReference type="Proteomes" id="UP000239340"/>
    </source>
</evidence>